<accession>A0A081BNX4</accession>
<organism evidence="2">
    <name type="scientific">Candidatus Moduliflexus flocculans</name>
    <dbReference type="NCBI Taxonomy" id="1499966"/>
    <lineage>
        <taxon>Bacteria</taxon>
        <taxon>Candidatus Moduliflexota</taxon>
        <taxon>Candidatus Moduliflexia</taxon>
        <taxon>Candidatus Moduliflexales</taxon>
        <taxon>Candidatus Moduliflexaceae</taxon>
    </lineage>
</organism>
<feature type="region of interest" description="Disordered" evidence="1">
    <location>
        <begin position="80"/>
        <end position="148"/>
    </location>
</feature>
<dbReference type="AlphaFoldDB" id="A0A081BNX4"/>
<proteinExistence type="predicted"/>
<feature type="compositionally biased region" description="Low complexity" evidence="1">
    <location>
        <begin position="125"/>
        <end position="136"/>
    </location>
</feature>
<evidence type="ECO:0000313" key="2">
    <source>
        <dbReference type="EMBL" id="GAK52090.1"/>
    </source>
</evidence>
<dbReference type="Proteomes" id="UP000030700">
    <property type="component" value="Unassembled WGS sequence"/>
</dbReference>
<sequence>MTQSPADKLRTGFAPRGIPAQAAGRWKPAPIPRQDEISPGVPAATVPRDAADTTPRSARFPPAQGVLWQSSPPRWFCRFPRHRRSAGGRGQASTRAAAAQVDTGAASPRCWQTSGTARRLSETQAAPHPAANARNARPPPASGLAVGIAPVRQPLIAAECR</sequence>
<dbReference type="HOGENOM" id="CLU_1640461_0_0_0"/>
<feature type="region of interest" description="Disordered" evidence="1">
    <location>
        <begin position="1"/>
        <end position="66"/>
    </location>
</feature>
<reference evidence="2" key="1">
    <citation type="journal article" date="2015" name="PeerJ">
        <title>First genomic representation of candidate bacterial phylum KSB3 points to enhanced environmental sensing as a trigger of wastewater bulking.</title>
        <authorList>
            <person name="Sekiguchi Y."/>
            <person name="Ohashi A."/>
            <person name="Parks D.H."/>
            <person name="Yamauchi T."/>
            <person name="Tyson G.W."/>
            <person name="Hugenholtz P."/>
        </authorList>
    </citation>
    <scope>NUCLEOTIDE SEQUENCE [LARGE SCALE GENOMIC DNA]</scope>
</reference>
<keyword evidence="3" id="KW-1185">Reference proteome</keyword>
<evidence type="ECO:0000256" key="1">
    <source>
        <dbReference type="SAM" id="MobiDB-lite"/>
    </source>
</evidence>
<gene>
    <name evidence="2" type="ORF">U14_03338</name>
</gene>
<name>A0A081BNX4_9BACT</name>
<dbReference type="EMBL" id="DF820458">
    <property type="protein sequence ID" value="GAK52090.1"/>
    <property type="molecule type" value="Genomic_DNA"/>
</dbReference>
<evidence type="ECO:0000313" key="3">
    <source>
        <dbReference type="Proteomes" id="UP000030700"/>
    </source>
</evidence>
<protein>
    <submittedName>
        <fullName evidence="2">Uncharacterized protein</fullName>
    </submittedName>
</protein>